<dbReference type="CDD" id="cd01647">
    <property type="entry name" value="RT_LTR"/>
    <property type="match status" value="1"/>
</dbReference>
<evidence type="ECO:0000313" key="2">
    <source>
        <dbReference type="EMBL" id="RDX76998.1"/>
    </source>
</evidence>
<dbReference type="Proteomes" id="UP000257109">
    <property type="component" value="Unassembled WGS sequence"/>
</dbReference>
<dbReference type="InterPro" id="IPR043502">
    <property type="entry name" value="DNA/RNA_pol_sf"/>
</dbReference>
<dbReference type="Pfam" id="PF00078">
    <property type="entry name" value="RVT_1"/>
    <property type="match status" value="1"/>
</dbReference>
<comment type="caution">
    <text evidence="2">The sequence shown here is derived from an EMBL/GenBank/DDBJ whole genome shotgun (WGS) entry which is preliminary data.</text>
</comment>
<dbReference type="PANTHER" id="PTHR24559">
    <property type="entry name" value="TRANSPOSON TY3-I GAG-POL POLYPROTEIN"/>
    <property type="match status" value="1"/>
</dbReference>
<dbReference type="AlphaFoldDB" id="A0A371FFA8"/>
<feature type="non-terminal residue" evidence="2">
    <location>
        <position position="1"/>
    </location>
</feature>
<dbReference type="STRING" id="157652.A0A371FFA8"/>
<dbReference type="InterPro" id="IPR000477">
    <property type="entry name" value="RT_dom"/>
</dbReference>
<feature type="non-terminal residue" evidence="2">
    <location>
        <position position="138"/>
    </location>
</feature>
<organism evidence="2 3">
    <name type="scientific">Mucuna pruriens</name>
    <name type="common">Velvet bean</name>
    <name type="synonym">Dolichos pruriens</name>
    <dbReference type="NCBI Taxonomy" id="157652"/>
    <lineage>
        <taxon>Eukaryota</taxon>
        <taxon>Viridiplantae</taxon>
        <taxon>Streptophyta</taxon>
        <taxon>Embryophyta</taxon>
        <taxon>Tracheophyta</taxon>
        <taxon>Spermatophyta</taxon>
        <taxon>Magnoliopsida</taxon>
        <taxon>eudicotyledons</taxon>
        <taxon>Gunneridae</taxon>
        <taxon>Pentapetalae</taxon>
        <taxon>rosids</taxon>
        <taxon>fabids</taxon>
        <taxon>Fabales</taxon>
        <taxon>Fabaceae</taxon>
        <taxon>Papilionoideae</taxon>
        <taxon>50 kb inversion clade</taxon>
        <taxon>NPAAA clade</taxon>
        <taxon>indigoferoid/millettioid clade</taxon>
        <taxon>Phaseoleae</taxon>
        <taxon>Mucuna</taxon>
    </lineage>
</organism>
<keyword evidence="3" id="KW-1185">Reference proteome</keyword>
<gene>
    <name evidence="2" type="ORF">CR513_42939</name>
</gene>
<name>A0A371FFA8_MUCPR</name>
<proteinExistence type="predicted"/>
<accession>A0A371FFA8</accession>
<dbReference type="SUPFAM" id="SSF56672">
    <property type="entry name" value="DNA/RNA polymerases"/>
    <property type="match status" value="1"/>
</dbReference>
<dbReference type="InterPro" id="IPR043128">
    <property type="entry name" value="Rev_trsase/Diguanyl_cyclase"/>
</dbReference>
<evidence type="ECO:0000259" key="1">
    <source>
        <dbReference type="Pfam" id="PF00078"/>
    </source>
</evidence>
<protein>
    <recommendedName>
        <fullName evidence="1">Reverse transcriptase domain-containing protein</fullName>
    </recommendedName>
</protein>
<reference evidence="2" key="1">
    <citation type="submission" date="2018-05" db="EMBL/GenBank/DDBJ databases">
        <title>Draft genome of Mucuna pruriens seed.</title>
        <authorList>
            <person name="Nnadi N.E."/>
            <person name="Vos R."/>
            <person name="Hasami M.H."/>
            <person name="Devisetty U.K."/>
            <person name="Aguiy J.C."/>
        </authorList>
    </citation>
    <scope>NUCLEOTIDE SEQUENCE [LARGE SCALE GENOMIC DNA]</scope>
    <source>
        <strain evidence="2">JCA_2017</strain>
    </source>
</reference>
<dbReference type="PANTHER" id="PTHR24559:SF430">
    <property type="entry name" value="RNA-DIRECTED DNA POLYMERASE"/>
    <property type="match status" value="1"/>
</dbReference>
<dbReference type="OrthoDB" id="6379141at2759"/>
<dbReference type="InterPro" id="IPR053134">
    <property type="entry name" value="RNA-dir_DNA_polymerase"/>
</dbReference>
<dbReference type="EMBL" id="QJKJ01009317">
    <property type="protein sequence ID" value="RDX76998.1"/>
    <property type="molecule type" value="Genomic_DNA"/>
</dbReference>
<evidence type="ECO:0000313" key="3">
    <source>
        <dbReference type="Proteomes" id="UP000257109"/>
    </source>
</evidence>
<sequence length="138" mass="15586">MVKKASGKWRMCKNYTDLNKACSKDSYPQPNIDRLVDRALGFTLLSFMDVYFGYNQIKMHPQDEAKTAFITNSGAFCNKDVIGTDVEVYVDDMVVRSTTASEHCSALERSTETAMPIFDTLKKGGNFAWTLEIEEAFL</sequence>
<dbReference type="Gene3D" id="3.30.70.270">
    <property type="match status" value="1"/>
</dbReference>
<feature type="domain" description="Reverse transcriptase" evidence="1">
    <location>
        <begin position="2"/>
        <end position="73"/>
    </location>
</feature>